<protein>
    <submittedName>
        <fullName evidence="3">Kelch domain-containing protein 4</fullName>
    </submittedName>
</protein>
<dbReference type="Proteomes" id="UP000515160">
    <property type="component" value="Chromosome X"/>
</dbReference>
<name>A0A6P8XZU6_DROAB</name>
<dbReference type="InterPro" id="IPR015915">
    <property type="entry name" value="Kelch-typ_b-propeller"/>
</dbReference>
<dbReference type="SUPFAM" id="SSF117281">
    <property type="entry name" value="Kelch motif"/>
    <property type="match status" value="1"/>
</dbReference>
<dbReference type="SUPFAM" id="SSF50965">
    <property type="entry name" value="Galactose oxidase, central domain"/>
    <property type="match status" value="1"/>
</dbReference>
<evidence type="ECO:0000313" key="2">
    <source>
        <dbReference type="Proteomes" id="UP000515160"/>
    </source>
</evidence>
<dbReference type="Pfam" id="PF13415">
    <property type="entry name" value="Beta-prop_FBX42"/>
    <property type="match status" value="1"/>
</dbReference>
<dbReference type="Gene3D" id="2.120.10.80">
    <property type="entry name" value="Kelch-type beta propeller"/>
    <property type="match status" value="2"/>
</dbReference>
<keyword evidence="2" id="KW-1185">Reference proteome</keyword>
<feature type="compositionally biased region" description="Basic and acidic residues" evidence="1">
    <location>
        <begin position="12"/>
        <end position="23"/>
    </location>
</feature>
<sequence length="513" mass="56644">MGKKDKNKKKGKGAEKTAMKTDKKLAAKQKKMLEKLGESDIADIVKTLEAEEGRIKAITEEICAPPTPRANFSLVAHPEKEELIMFGGELYNGAKVSVFNDLYIYNIARNEWKQLKSPSGPTPRSGHQMVAVATDGGQLWLFGGEHASPSQLQFYHYKDLWTLSLKSRQWTKIAAPNGPSARSGHRMVAAKKRLFIFGGFHDNNQSYHYYNDVHCFSLETYQWLPIQIVGAVAPAVRSGCCMAASSDGKIYVWGGYARTSMKKDLDRGITHTDMFSLELDKSGGDKYKWNTVKAGGYRPKPRNSVGCTVAPNGKAYCFGGVMDVNEDDENVLGQFGEELLAFDLSSQSWRLLDVTPKAKPSSKKQLNDVEMDNDNAAEPAKSVTTTTDGIFTVTVGGPGASQASTPYVSSIPSLFPNARRTDAPAPRMNPGLCVCKGNLYLFGGLYEEDEKQHTLNDFYSLDLHKLEQWKVIISSKQKAHDWIDDSESSSSDEDCSDDDDDDDDDDSSGMDTD</sequence>
<dbReference type="AlphaFoldDB" id="A0A6P8XZU6"/>
<dbReference type="PANTHER" id="PTHR46063">
    <property type="entry name" value="KELCH DOMAIN-CONTAINING PROTEIN"/>
    <property type="match status" value="1"/>
</dbReference>
<dbReference type="PANTHER" id="PTHR46063:SF1">
    <property type="entry name" value="KELCH DOMAIN-CONTAINING PROTEIN 4"/>
    <property type="match status" value="1"/>
</dbReference>
<dbReference type="RefSeq" id="XP_034118969.1">
    <property type="nucleotide sequence ID" value="XM_034263078.2"/>
</dbReference>
<reference evidence="3" key="1">
    <citation type="submission" date="2025-08" db="UniProtKB">
        <authorList>
            <consortium name="RefSeq"/>
        </authorList>
    </citation>
    <scope>IDENTIFICATION</scope>
    <source>
        <strain evidence="3">15112-1751.03</strain>
        <tissue evidence="3">Whole Adult</tissue>
    </source>
</reference>
<feature type="region of interest" description="Disordered" evidence="1">
    <location>
        <begin position="477"/>
        <end position="513"/>
    </location>
</feature>
<evidence type="ECO:0000313" key="3">
    <source>
        <dbReference type="RefSeq" id="XP_034118969.1"/>
    </source>
</evidence>
<dbReference type="OrthoDB" id="4447at2759"/>
<feature type="compositionally biased region" description="Basic residues" evidence="1">
    <location>
        <begin position="1"/>
        <end position="11"/>
    </location>
</feature>
<feature type="region of interest" description="Disordered" evidence="1">
    <location>
        <begin position="1"/>
        <end position="23"/>
    </location>
</feature>
<dbReference type="InterPro" id="IPR011043">
    <property type="entry name" value="Gal_Oxase/kelch_b-propeller"/>
</dbReference>
<feature type="compositionally biased region" description="Acidic residues" evidence="1">
    <location>
        <begin position="484"/>
        <end position="513"/>
    </location>
</feature>
<dbReference type="GeneID" id="117577982"/>
<dbReference type="InterPro" id="IPR052588">
    <property type="entry name" value="Kelch_domain_protein"/>
</dbReference>
<organism evidence="2 3">
    <name type="scientific">Drosophila albomicans</name>
    <name type="common">Fruit fly</name>
    <dbReference type="NCBI Taxonomy" id="7291"/>
    <lineage>
        <taxon>Eukaryota</taxon>
        <taxon>Metazoa</taxon>
        <taxon>Ecdysozoa</taxon>
        <taxon>Arthropoda</taxon>
        <taxon>Hexapoda</taxon>
        <taxon>Insecta</taxon>
        <taxon>Pterygota</taxon>
        <taxon>Neoptera</taxon>
        <taxon>Endopterygota</taxon>
        <taxon>Diptera</taxon>
        <taxon>Brachycera</taxon>
        <taxon>Muscomorpha</taxon>
        <taxon>Ephydroidea</taxon>
        <taxon>Drosophilidae</taxon>
        <taxon>Drosophila</taxon>
    </lineage>
</organism>
<accession>A0A6P8XZU6</accession>
<gene>
    <name evidence="3" type="primary">LOC117577982</name>
</gene>
<evidence type="ECO:0000256" key="1">
    <source>
        <dbReference type="SAM" id="MobiDB-lite"/>
    </source>
</evidence>
<proteinExistence type="predicted"/>